<dbReference type="InterPro" id="IPR001296">
    <property type="entry name" value="Glyco_trans_1"/>
</dbReference>
<protein>
    <recommendedName>
        <fullName evidence="4">Glycosyltransferase</fullName>
    </recommendedName>
</protein>
<feature type="domain" description="Glycosyltransferase subfamily 4-like N-terminal" evidence="2">
    <location>
        <begin position="19"/>
        <end position="215"/>
    </location>
</feature>
<name>A0A7M1VY14_VIBPH</name>
<dbReference type="InterPro" id="IPR028098">
    <property type="entry name" value="Glyco_trans_4-like_N"/>
</dbReference>
<evidence type="ECO:0000259" key="1">
    <source>
        <dbReference type="Pfam" id="PF00534"/>
    </source>
</evidence>
<evidence type="ECO:0000313" key="3">
    <source>
        <dbReference type="EMBL" id="QOS18805.1"/>
    </source>
</evidence>
<dbReference type="Pfam" id="PF00534">
    <property type="entry name" value="Glycos_transf_1"/>
    <property type="match status" value="1"/>
</dbReference>
<dbReference type="CDD" id="cd03823">
    <property type="entry name" value="GT4_ExpE7-like"/>
    <property type="match status" value="1"/>
</dbReference>
<dbReference type="InterPro" id="IPR050194">
    <property type="entry name" value="Glycosyltransferase_grp1"/>
</dbReference>
<dbReference type="AlphaFoldDB" id="A0A7M1VY14"/>
<gene>
    <name evidence="3" type="ORF">VP254_00047</name>
</gene>
<organism evidence="3">
    <name type="scientific">Vibrio parahaemolyticus</name>
    <dbReference type="NCBI Taxonomy" id="670"/>
    <lineage>
        <taxon>Bacteria</taxon>
        <taxon>Pseudomonadati</taxon>
        <taxon>Pseudomonadota</taxon>
        <taxon>Gammaproteobacteria</taxon>
        <taxon>Vibrionales</taxon>
        <taxon>Vibrionaceae</taxon>
        <taxon>Vibrio</taxon>
    </lineage>
</organism>
<sequence length="410" mass="47027">MQNKTILIVSHGHPDINKGGGEIAAYNMFKEYLARGYDAYFLARTGELPHGGAAFSTRNSGREILFHTTMDDPFIFSNIKTRHLWKEFRELVEKISPDVVHFHHYFLLGIEMLQVVKETLPQCKILMTLHEFLGICARNGLMITNGQNKLCYKAKHTDCARCFPERSPGDFFLREQYIKNQFDLVDQFISPSQFLKDRYVDWGLDEGKIEVIENGQPVVETLPPAPLTELNKRHRFAYFGQVNPYKGIDLILEAVLAMPRKIRKEIVVDIHGANFDSQSGEYRDHVKAMFEELKGCVKFHGSYEPHEMGTLLKDVDWVIVPSTWWENSPMVIQEAFNHGRPLIVSDIGGMAEKVAHDVNGLHFRTGKSAALMETMLTVMENPKLWDKYYAGIKKPITSSECVEQHLRFFA</sequence>
<dbReference type="EMBL" id="MT898115">
    <property type="protein sequence ID" value="QOS18805.1"/>
    <property type="molecule type" value="Genomic_DNA"/>
</dbReference>
<accession>A0A7M1VY14</accession>
<proteinExistence type="predicted"/>
<evidence type="ECO:0008006" key="4">
    <source>
        <dbReference type="Google" id="ProtNLM"/>
    </source>
</evidence>
<dbReference type="Gene3D" id="3.40.50.2000">
    <property type="entry name" value="Glycogen Phosphorylase B"/>
    <property type="match status" value="2"/>
</dbReference>
<dbReference type="PANTHER" id="PTHR45947">
    <property type="entry name" value="SULFOQUINOVOSYL TRANSFERASE SQD2"/>
    <property type="match status" value="1"/>
</dbReference>
<dbReference type="GO" id="GO:0016757">
    <property type="term" value="F:glycosyltransferase activity"/>
    <property type="evidence" value="ECO:0007669"/>
    <property type="project" value="InterPro"/>
</dbReference>
<dbReference type="SUPFAM" id="SSF53756">
    <property type="entry name" value="UDP-Glycosyltransferase/glycogen phosphorylase"/>
    <property type="match status" value="1"/>
</dbReference>
<reference evidence="3" key="1">
    <citation type="submission" date="2020-08" db="EMBL/GenBank/DDBJ databases">
        <title>Genetic structure, function and evolution of capsule biosynthesis loci in Vibrio parahaemolyticus.</title>
        <authorList>
            <person name="Li L."/>
            <person name="Bian S."/>
        </authorList>
    </citation>
    <scope>NUCLEOTIDE SEQUENCE</scope>
    <source>
        <strain evidence="3">VP254</strain>
    </source>
</reference>
<evidence type="ECO:0000259" key="2">
    <source>
        <dbReference type="Pfam" id="PF13439"/>
    </source>
</evidence>
<dbReference type="PANTHER" id="PTHR45947:SF13">
    <property type="entry name" value="TRANSFERASE"/>
    <property type="match status" value="1"/>
</dbReference>
<dbReference type="Pfam" id="PF13439">
    <property type="entry name" value="Glyco_transf_4"/>
    <property type="match status" value="1"/>
</dbReference>
<feature type="domain" description="Glycosyl transferase family 1" evidence="1">
    <location>
        <begin position="231"/>
        <end position="388"/>
    </location>
</feature>